<dbReference type="GeneTree" id="ENSGT00940000154715"/>
<proteinExistence type="predicted"/>
<dbReference type="PANTHER" id="PTHR45935:SF15">
    <property type="entry name" value="SCAN BOX DOMAIN-CONTAINING PROTEIN"/>
    <property type="match status" value="1"/>
</dbReference>
<dbReference type="CDD" id="cd07936">
    <property type="entry name" value="SCAN"/>
    <property type="match status" value="1"/>
</dbReference>
<keyword evidence="5" id="KW-1185">Reference proteome</keyword>
<name>A0A670ZL29_PSETE</name>
<dbReference type="Gene3D" id="1.10.4020.10">
    <property type="entry name" value="DNA breaking-rejoining enzymes"/>
    <property type="match status" value="1"/>
</dbReference>
<reference evidence="4" key="1">
    <citation type="submission" date="2025-08" db="UniProtKB">
        <authorList>
            <consortium name="Ensembl"/>
        </authorList>
    </citation>
    <scope>IDENTIFICATION</scope>
</reference>
<reference evidence="4" key="2">
    <citation type="submission" date="2025-09" db="UniProtKB">
        <authorList>
            <consortium name="Ensembl"/>
        </authorList>
    </citation>
    <scope>IDENTIFICATION</scope>
</reference>
<sequence length="348" mass="39441">MASGRGETAALHLQLQGAAEPSPRPAMKMEDRATQEMGRGGVSRFLQIGSTREFLSGESSRHVKQEPDELLPPHHWAPPRQEFSPSGWRNPALPKPLTWDNSSFQAPYETPGNSSPWPSGGWGGQTLASLSRGTQTVYNVQEQRERRSHGGLKEEPPNEGTVGVEILRQRFRRHRYREAEGPREACRQLQELCHEWLRPERNTKEQILELLILEQFLTILPQEMQSWVRERRPESCSQAVAFSEEFLARQRETQRKEPQVMWSFEDLMLNPTRPPPAQYSALSQQVHYPAVALPMQYPPLAPQSPYPAIGQPAPHPTVAERVPADARQRMLGRKSASDDGATLRPYGK</sequence>
<dbReference type="AlphaFoldDB" id="A0A670ZL29"/>
<evidence type="ECO:0000256" key="2">
    <source>
        <dbReference type="SAM" id="MobiDB-lite"/>
    </source>
</evidence>
<gene>
    <name evidence="4" type="primary">LOC113450757</name>
</gene>
<feature type="region of interest" description="Disordered" evidence="2">
    <location>
        <begin position="74"/>
        <end position="128"/>
    </location>
</feature>
<dbReference type="Proteomes" id="UP000472273">
    <property type="component" value="Unplaced"/>
</dbReference>
<organism evidence="4 5">
    <name type="scientific">Pseudonaja textilis</name>
    <name type="common">Eastern brown snake</name>
    <dbReference type="NCBI Taxonomy" id="8673"/>
    <lineage>
        <taxon>Eukaryota</taxon>
        <taxon>Metazoa</taxon>
        <taxon>Chordata</taxon>
        <taxon>Craniata</taxon>
        <taxon>Vertebrata</taxon>
        <taxon>Euteleostomi</taxon>
        <taxon>Lepidosauria</taxon>
        <taxon>Squamata</taxon>
        <taxon>Bifurcata</taxon>
        <taxon>Unidentata</taxon>
        <taxon>Episquamata</taxon>
        <taxon>Toxicofera</taxon>
        <taxon>Serpentes</taxon>
        <taxon>Colubroidea</taxon>
        <taxon>Elapidae</taxon>
        <taxon>Hydrophiinae</taxon>
        <taxon>Pseudonaja</taxon>
    </lineage>
</organism>
<evidence type="ECO:0000256" key="1">
    <source>
        <dbReference type="ARBA" id="ARBA00023242"/>
    </source>
</evidence>
<dbReference type="SMART" id="SM00431">
    <property type="entry name" value="SCAN"/>
    <property type="match status" value="1"/>
</dbReference>
<dbReference type="Pfam" id="PF02023">
    <property type="entry name" value="SCAN"/>
    <property type="match status" value="1"/>
</dbReference>
<evidence type="ECO:0000313" key="4">
    <source>
        <dbReference type="Ensembl" id="ENSPTXP00000023517.1"/>
    </source>
</evidence>
<dbReference type="InterPro" id="IPR003309">
    <property type="entry name" value="SCAN_dom"/>
</dbReference>
<dbReference type="InterPro" id="IPR050916">
    <property type="entry name" value="SCAN-C2H2_zinc_finger"/>
</dbReference>
<dbReference type="InterPro" id="IPR038269">
    <property type="entry name" value="SCAN_sf"/>
</dbReference>
<evidence type="ECO:0000313" key="5">
    <source>
        <dbReference type="Proteomes" id="UP000472273"/>
    </source>
</evidence>
<dbReference type="FunFam" id="1.10.4020.10:FF:000001">
    <property type="entry name" value="zinc finger protein 263 isoform X1"/>
    <property type="match status" value="1"/>
</dbReference>
<dbReference type="OMA" id="RKEQWAS"/>
<dbReference type="SUPFAM" id="SSF47353">
    <property type="entry name" value="Retrovirus capsid dimerization domain-like"/>
    <property type="match status" value="1"/>
</dbReference>
<dbReference type="PROSITE" id="PS50804">
    <property type="entry name" value="SCAN_BOX"/>
    <property type="match status" value="1"/>
</dbReference>
<feature type="region of interest" description="Disordered" evidence="2">
    <location>
        <begin position="326"/>
        <end position="348"/>
    </location>
</feature>
<evidence type="ECO:0000259" key="3">
    <source>
        <dbReference type="PROSITE" id="PS50804"/>
    </source>
</evidence>
<dbReference type="Ensembl" id="ENSPTXT00000024246.1">
    <property type="protein sequence ID" value="ENSPTXP00000023517.1"/>
    <property type="gene ID" value="ENSPTXG00000016341.1"/>
</dbReference>
<feature type="domain" description="SCAN box" evidence="3">
    <location>
        <begin position="168"/>
        <end position="246"/>
    </location>
</feature>
<protein>
    <recommendedName>
        <fullName evidence="3">SCAN box domain-containing protein</fullName>
    </recommendedName>
</protein>
<keyword evidence="1" id="KW-0539">Nucleus</keyword>
<feature type="region of interest" description="Disordered" evidence="2">
    <location>
        <begin position="1"/>
        <end position="40"/>
    </location>
</feature>
<accession>A0A670ZL29</accession>
<dbReference type="PANTHER" id="PTHR45935">
    <property type="entry name" value="PROTEIN ZBED8-RELATED"/>
    <property type="match status" value="1"/>
</dbReference>